<sequence length="79" mass="9167">MEEVYGELIEVEVKQLAGSGHCAFYVMEWRSRPRGGITRNGTMFTKARRCWVYDPYSLDWEEHVQAGITDICVDSYDDV</sequence>
<organism evidence="1 2">
    <name type="scientific">Acanthamoeba castellanii (strain ATCC 30010 / Neff)</name>
    <dbReference type="NCBI Taxonomy" id="1257118"/>
    <lineage>
        <taxon>Eukaryota</taxon>
        <taxon>Amoebozoa</taxon>
        <taxon>Discosea</taxon>
        <taxon>Longamoebia</taxon>
        <taxon>Centramoebida</taxon>
        <taxon>Acanthamoebidae</taxon>
        <taxon>Acanthamoeba</taxon>
    </lineage>
</organism>
<protein>
    <submittedName>
        <fullName evidence="1">Uncharacterized protein</fullName>
    </submittedName>
</protein>
<gene>
    <name evidence="1" type="ORF">ACA1_067710</name>
</gene>
<dbReference type="EMBL" id="KB007857">
    <property type="protein sequence ID" value="ELR23187.1"/>
    <property type="molecule type" value="Genomic_DNA"/>
</dbReference>
<dbReference type="AlphaFoldDB" id="L8HD79"/>
<evidence type="ECO:0000313" key="2">
    <source>
        <dbReference type="Proteomes" id="UP000011083"/>
    </source>
</evidence>
<name>L8HD79_ACACF</name>
<accession>L8HD79</accession>
<dbReference type="Proteomes" id="UP000011083">
    <property type="component" value="Unassembled WGS sequence"/>
</dbReference>
<dbReference type="KEGG" id="acan:ACA1_067710"/>
<dbReference type="GeneID" id="14924161"/>
<reference evidence="1 2" key="1">
    <citation type="journal article" date="2013" name="Genome Biol.">
        <title>Genome of Acanthamoeba castellanii highlights extensive lateral gene transfer and early evolution of tyrosine kinase signaling.</title>
        <authorList>
            <person name="Clarke M."/>
            <person name="Lohan A.J."/>
            <person name="Liu B."/>
            <person name="Lagkouvardos I."/>
            <person name="Roy S."/>
            <person name="Zafar N."/>
            <person name="Bertelli C."/>
            <person name="Schilde C."/>
            <person name="Kianianmomeni A."/>
            <person name="Burglin T.R."/>
            <person name="Frech C."/>
            <person name="Turcotte B."/>
            <person name="Kopec K.O."/>
            <person name="Synnott J.M."/>
            <person name="Choo C."/>
            <person name="Paponov I."/>
            <person name="Finkler A."/>
            <person name="Soon Heng Tan C."/>
            <person name="Hutchins A.P."/>
            <person name="Weinmeier T."/>
            <person name="Rattei T."/>
            <person name="Chu J.S."/>
            <person name="Gimenez G."/>
            <person name="Irimia M."/>
            <person name="Rigden D.J."/>
            <person name="Fitzpatrick D.A."/>
            <person name="Lorenzo-Morales J."/>
            <person name="Bateman A."/>
            <person name="Chiu C.H."/>
            <person name="Tang P."/>
            <person name="Hegemann P."/>
            <person name="Fromm H."/>
            <person name="Raoult D."/>
            <person name="Greub G."/>
            <person name="Miranda-Saavedra D."/>
            <person name="Chen N."/>
            <person name="Nash P."/>
            <person name="Ginger M.L."/>
            <person name="Horn M."/>
            <person name="Schaap P."/>
            <person name="Caler L."/>
            <person name="Loftus B."/>
        </authorList>
    </citation>
    <scope>NUCLEOTIDE SEQUENCE [LARGE SCALE GENOMIC DNA]</scope>
    <source>
        <strain evidence="1 2">Neff</strain>
    </source>
</reference>
<proteinExistence type="predicted"/>
<evidence type="ECO:0000313" key="1">
    <source>
        <dbReference type="EMBL" id="ELR23187.1"/>
    </source>
</evidence>
<dbReference type="RefSeq" id="XP_004352715.1">
    <property type="nucleotide sequence ID" value="XM_004352663.1"/>
</dbReference>
<keyword evidence="2" id="KW-1185">Reference proteome</keyword>
<dbReference type="VEuPathDB" id="AmoebaDB:ACA1_067710"/>